<evidence type="ECO:0000313" key="1">
    <source>
        <dbReference type="EMBL" id="GAA4259758.1"/>
    </source>
</evidence>
<accession>A0ABP8DMJ5</accession>
<gene>
    <name evidence="1" type="ORF">GCM10022255_085660</name>
</gene>
<name>A0ABP8DMJ5_9ACTN</name>
<keyword evidence="2" id="KW-1185">Reference proteome</keyword>
<dbReference type="Proteomes" id="UP001500620">
    <property type="component" value="Unassembled WGS sequence"/>
</dbReference>
<evidence type="ECO:0000313" key="2">
    <source>
        <dbReference type="Proteomes" id="UP001500620"/>
    </source>
</evidence>
<dbReference type="RefSeq" id="WP_345136658.1">
    <property type="nucleotide sequence ID" value="NZ_BAABAT010000037.1"/>
</dbReference>
<organism evidence="1 2">
    <name type="scientific">Dactylosporangium darangshiense</name>
    <dbReference type="NCBI Taxonomy" id="579108"/>
    <lineage>
        <taxon>Bacteria</taxon>
        <taxon>Bacillati</taxon>
        <taxon>Actinomycetota</taxon>
        <taxon>Actinomycetes</taxon>
        <taxon>Micromonosporales</taxon>
        <taxon>Micromonosporaceae</taxon>
        <taxon>Dactylosporangium</taxon>
    </lineage>
</organism>
<protein>
    <submittedName>
        <fullName evidence="1">Uncharacterized protein</fullName>
    </submittedName>
</protein>
<reference evidence="2" key="1">
    <citation type="journal article" date="2019" name="Int. J. Syst. Evol. Microbiol.">
        <title>The Global Catalogue of Microorganisms (GCM) 10K type strain sequencing project: providing services to taxonomists for standard genome sequencing and annotation.</title>
        <authorList>
            <consortium name="The Broad Institute Genomics Platform"/>
            <consortium name="The Broad Institute Genome Sequencing Center for Infectious Disease"/>
            <person name="Wu L."/>
            <person name="Ma J."/>
        </authorList>
    </citation>
    <scope>NUCLEOTIDE SEQUENCE [LARGE SCALE GENOMIC DNA]</scope>
    <source>
        <strain evidence="2">JCM 17441</strain>
    </source>
</reference>
<comment type="caution">
    <text evidence="1">The sequence shown here is derived from an EMBL/GenBank/DDBJ whole genome shotgun (WGS) entry which is preliminary data.</text>
</comment>
<sequence>MILPAGAGRLHNNWNIYETDMFNWRASFPVPVDAQVLHAWQQALFVAGERHGILRFEQADQIGYDRARDGFIGDFAAAHPDRPAQYADYPVGFILQHWNQLTVATRLAYVVGEDWHQPGDRIEESWCSSVGDLSFYAKVPGEDTGAPIDIYTDVDERTSPCRLYVEVSSKTDIFFPRNRRERRPGIEPIDNRLLAERNGRRLNAFLSDLRAATLAAHGRWEALGSPQTELWQFDEFGIAL</sequence>
<dbReference type="EMBL" id="BAABAT010000037">
    <property type="protein sequence ID" value="GAA4259758.1"/>
    <property type="molecule type" value="Genomic_DNA"/>
</dbReference>
<proteinExistence type="predicted"/>